<dbReference type="EMBL" id="CP014141">
    <property type="protein sequence ID" value="AMA74955.1"/>
    <property type="molecule type" value="Genomic_DNA"/>
</dbReference>
<dbReference type="AlphaFoldDB" id="A0A0X8D7U8"/>
<dbReference type="Proteomes" id="UP000061630">
    <property type="component" value="Chromosome"/>
</dbReference>
<dbReference type="Gene3D" id="1.10.150.320">
    <property type="entry name" value="Photosystem II 12 kDa extrinsic protein"/>
    <property type="match status" value="1"/>
</dbReference>
<dbReference type="PANTHER" id="PTHR21180:SF32">
    <property type="entry name" value="ENDONUCLEASE_EXONUCLEASE_PHOSPHATASE FAMILY DOMAIN-CONTAINING PROTEIN 1"/>
    <property type="match status" value="1"/>
</dbReference>
<dbReference type="SUPFAM" id="SSF81585">
    <property type="entry name" value="PsbU/PolX domain-like"/>
    <property type="match status" value="1"/>
</dbReference>
<dbReference type="InterPro" id="IPR003583">
    <property type="entry name" value="Hlx-hairpin-Hlx_DNA-bd_motif"/>
</dbReference>
<sequence length="102" mass="11069">MVLGYLLAVALLGLWALWPKVAPRPAPVQVVAMVEASFTPPPPEPVSLNAASLEDLEALPGIGPTLARRIVEGRPYRQVEDLLRVKGIGPATLERLRPYVRP</sequence>
<evidence type="ECO:0000313" key="2">
    <source>
        <dbReference type="EMBL" id="AMA74955.1"/>
    </source>
</evidence>
<dbReference type="GO" id="GO:0003677">
    <property type="term" value="F:DNA binding"/>
    <property type="evidence" value="ECO:0007669"/>
    <property type="project" value="UniProtKB-KW"/>
</dbReference>
<reference evidence="2 3" key="1">
    <citation type="submission" date="2016-01" db="EMBL/GenBank/DDBJ databases">
        <title>Genome sequence of Thermus parvatiensis, a thermophile isolated from a hot water spring.</title>
        <authorList>
            <person name="Tripathi C."/>
            <person name="Lal R."/>
        </authorList>
    </citation>
    <scope>NUCLEOTIDE SEQUENCE [LARGE SCALE GENOMIC DNA]</scope>
    <source>
        <strain evidence="2 3">RL</strain>
    </source>
</reference>
<organism evidence="2 3">
    <name type="scientific">Thermus parvatiensis</name>
    <dbReference type="NCBI Taxonomy" id="456163"/>
    <lineage>
        <taxon>Bacteria</taxon>
        <taxon>Thermotogati</taxon>
        <taxon>Deinococcota</taxon>
        <taxon>Deinococci</taxon>
        <taxon>Thermales</taxon>
        <taxon>Thermaceae</taxon>
        <taxon>Thermus</taxon>
    </lineage>
</organism>
<dbReference type="GO" id="GO:0006281">
    <property type="term" value="P:DNA repair"/>
    <property type="evidence" value="ECO:0007669"/>
    <property type="project" value="InterPro"/>
</dbReference>
<dbReference type="SMART" id="SM00278">
    <property type="entry name" value="HhH1"/>
    <property type="match status" value="2"/>
</dbReference>
<evidence type="ECO:0000259" key="1">
    <source>
        <dbReference type="SMART" id="SM00278"/>
    </source>
</evidence>
<dbReference type="Pfam" id="PF12836">
    <property type="entry name" value="HHH_3"/>
    <property type="match status" value="1"/>
</dbReference>
<keyword evidence="2" id="KW-0238">DNA-binding</keyword>
<proteinExistence type="predicted"/>
<dbReference type="GO" id="GO:0015627">
    <property type="term" value="C:type II protein secretion system complex"/>
    <property type="evidence" value="ECO:0007669"/>
    <property type="project" value="TreeGrafter"/>
</dbReference>
<dbReference type="RefSeq" id="WP_060384031.1">
    <property type="nucleotide sequence ID" value="NZ_CP014141.1"/>
</dbReference>
<accession>A0A0X8D7U8</accession>
<feature type="domain" description="Helix-hairpin-helix DNA-binding motif class 1" evidence="1">
    <location>
        <begin position="54"/>
        <end position="73"/>
    </location>
</feature>
<dbReference type="KEGG" id="tpar:AV541_00945"/>
<evidence type="ECO:0000313" key="3">
    <source>
        <dbReference type="Proteomes" id="UP000061630"/>
    </source>
</evidence>
<name>A0A0X8D7U8_9DEIN</name>
<dbReference type="GO" id="GO:0015628">
    <property type="term" value="P:protein secretion by the type II secretion system"/>
    <property type="evidence" value="ECO:0007669"/>
    <property type="project" value="TreeGrafter"/>
</dbReference>
<dbReference type="PANTHER" id="PTHR21180">
    <property type="entry name" value="ENDONUCLEASE/EXONUCLEASE/PHOSPHATASE FAMILY DOMAIN-CONTAINING PROTEIN 1"/>
    <property type="match status" value="1"/>
</dbReference>
<feature type="domain" description="Helix-hairpin-helix DNA-binding motif class 1" evidence="1">
    <location>
        <begin position="80"/>
        <end position="99"/>
    </location>
</feature>
<dbReference type="InterPro" id="IPR051675">
    <property type="entry name" value="Endo/Exo/Phosphatase_dom_1"/>
</dbReference>
<protein>
    <submittedName>
        <fullName evidence="2">DNA-binding protein</fullName>
    </submittedName>
</protein>
<gene>
    <name evidence="2" type="ORF">AV541_00945</name>
</gene>